<accession>A0AAV7WRX3</accession>
<name>A0AAV7WRX3_PLEWA</name>
<protein>
    <submittedName>
        <fullName evidence="2">Uncharacterized protein</fullName>
    </submittedName>
</protein>
<evidence type="ECO:0000313" key="3">
    <source>
        <dbReference type="Proteomes" id="UP001066276"/>
    </source>
</evidence>
<comment type="caution">
    <text evidence="2">The sequence shown here is derived from an EMBL/GenBank/DDBJ whole genome shotgun (WGS) entry which is preliminary data.</text>
</comment>
<keyword evidence="3" id="KW-1185">Reference proteome</keyword>
<organism evidence="2 3">
    <name type="scientific">Pleurodeles waltl</name>
    <name type="common">Iberian ribbed newt</name>
    <dbReference type="NCBI Taxonomy" id="8319"/>
    <lineage>
        <taxon>Eukaryota</taxon>
        <taxon>Metazoa</taxon>
        <taxon>Chordata</taxon>
        <taxon>Craniata</taxon>
        <taxon>Vertebrata</taxon>
        <taxon>Euteleostomi</taxon>
        <taxon>Amphibia</taxon>
        <taxon>Batrachia</taxon>
        <taxon>Caudata</taxon>
        <taxon>Salamandroidea</taxon>
        <taxon>Salamandridae</taxon>
        <taxon>Pleurodelinae</taxon>
        <taxon>Pleurodeles</taxon>
    </lineage>
</organism>
<evidence type="ECO:0000313" key="2">
    <source>
        <dbReference type="EMBL" id="KAJ1215258.1"/>
    </source>
</evidence>
<evidence type="ECO:0000256" key="1">
    <source>
        <dbReference type="SAM" id="MobiDB-lite"/>
    </source>
</evidence>
<gene>
    <name evidence="2" type="ORF">NDU88_002867</name>
</gene>
<proteinExistence type="predicted"/>
<dbReference type="EMBL" id="JANPWB010000001">
    <property type="protein sequence ID" value="KAJ1215258.1"/>
    <property type="molecule type" value="Genomic_DNA"/>
</dbReference>
<reference evidence="2" key="1">
    <citation type="journal article" date="2022" name="bioRxiv">
        <title>Sequencing and chromosome-scale assembly of the giantPleurodeles waltlgenome.</title>
        <authorList>
            <person name="Brown T."/>
            <person name="Elewa A."/>
            <person name="Iarovenko S."/>
            <person name="Subramanian E."/>
            <person name="Araus A.J."/>
            <person name="Petzold A."/>
            <person name="Susuki M."/>
            <person name="Suzuki K.-i.T."/>
            <person name="Hayashi T."/>
            <person name="Toyoda A."/>
            <person name="Oliveira C."/>
            <person name="Osipova E."/>
            <person name="Leigh N.D."/>
            <person name="Simon A."/>
            <person name="Yun M.H."/>
        </authorList>
    </citation>
    <scope>NUCLEOTIDE SEQUENCE</scope>
    <source>
        <strain evidence="2">20211129_DDA</strain>
        <tissue evidence="2">Liver</tissue>
    </source>
</reference>
<feature type="region of interest" description="Disordered" evidence="1">
    <location>
        <begin position="92"/>
        <end position="125"/>
    </location>
</feature>
<dbReference type="AlphaFoldDB" id="A0AAV7WRX3"/>
<feature type="region of interest" description="Disordered" evidence="1">
    <location>
        <begin position="1"/>
        <end position="30"/>
    </location>
</feature>
<dbReference type="Proteomes" id="UP001066276">
    <property type="component" value="Chromosome 1_1"/>
</dbReference>
<sequence length="125" mass="13347">MASTSRPGLTGGSPRGLGQPPRGAPGFKAQGLVGRRLRPFGSPSGAFWGLRRGATAGRAKRTPLAQYFCPMSAPNEGTLLHTWNQPSLPCWTPWPSEPHASTGAPQLQRSPHPGQHQPERPLGRL</sequence>